<proteinExistence type="predicted"/>
<keyword evidence="3" id="KW-1185">Reference proteome</keyword>
<organism evidence="2 3">
    <name type="scientific">Granulicella pectinivorans</name>
    <dbReference type="NCBI Taxonomy" id="474950"/>
    <lineage>
        <taxon>Bacteria</taxon>
        <taxon>Pseudomonadati</taxon>
        <taxon>Acidobacteriota</taxon>
        <taxon>Terriglobia</taxon>
        <taxon>Terriglobales</taxon>
        <taxon>Acidobacteriaceae</taxon>
        <taxon>Granulicella</taxon>
    </lineage>
</organism>
<protein>
    <submittedName>
        <fullName evidence="2">Uncharacterized protein</fullName>
    </submittedName>
</protein>
<evidence type="ECO:0000313" key="3">
    <source>
        <dbReference type="Proteomes" id="UP000199024"/>
    </source>
</evidence>
<gene>
    <name evidence="2" type="ORF">SAMN05421771_0443</name>
</gene>
<dbReference type="RefSeq" id="WP_089836202.1">
    <property type="nucleotide sequence ID" value="NZ_FOZL01000001.1"/>
</dbReference>
<keyword evidence="1" id="KW-0472">Membrane</keyword>
<reference evidence="2 3" key="1">
    <citation type="submission" date="2016-10" db="EMBL/GenBank/DDBJ databases">
        <authorList>
            <person name="de Groot N.N."/>
        </authorList>
    </citation>
    <scope>NUCLEOTIDE SEQUENCE [LARGE SCALE GENOMIC DNA]</scope>
    <source>
        <strain evidence="2 3">DSM 21001</strain>
    </source>
</reference>
<feature type="transmembrane region" description="Helical" evidence="1">
    <location>
        <begin position="63"/>
        <end position="82"/>
    </location>
</feature>
<sequence>MANMLIPVNERDLTPDEVEALDRRRRRGQLFLVIGFQCLIVSCLLTLWSGQDLTYSPGWMHPVAYWNMTTGALAVFFLLSGLRLRSGSTEFISY</sequence>
<dbReference type="EMBL" id="FOZL01000001">
    <property type="protein sequence ID" value="SFS00041.1"/>
    <property type="molecule type" value="Genomic_DNA"/>
</dbReference>
<accession>A0A1I6L987</accession>
<dbReference type="OrthoDB" id="121979at2"/>
<dbReference type="AlphaFoldDB" id="A0A1I6L987"/>
<dbReference type="Proteomes" id="UP000199024">
    <property type="component" value="Unassembled WGS sequence"/>
</dbReference>
<feature type="transmembrane region" description="Helical" evidence="1">
    <location>
        <begin position="30"/>
        <end position="51"/>
    </location>
</feature>
<evidence type="ECO:0000256" key="1">
    <source>
        <dbReference type="SAM" id="Phobius"/>
    </source>
</evidence>
<keyword evidence="1" id="KW-0812">Transmembrane</keyword>
<name>A0A1I6L987_9BACT</name>
<keyword evidence="1" id="KW-1133">Transmembrane helix</keyword>
<evidence type="ECO:0000313" key="2">
    <source>
        <dbReference type="EMBL" id="SFS00041.1"/>
    </source>
</evidence>